<comment type="caution">
    <text evidence="13">The sequence shown here is derived from an EMBL/GenBank/DDBJ whole genome shotgun (WGS) entry which is preliminary data.</text>
</comment>
<sequence length="160" mass="17965">MLVKIYTDGAARGNPDGPGGYGTVLEYVDGKGNLHTKEISQGYRKTTNNRMELMAVIAGLEALNRPCQVEVYSDSKYVVDAFNQHWIDSWLKKGWKRGKNEPVKNTDLWKRLLGAKDPHQVSFYWVKGHDGHPQNERCDELATTAADGDSLIEDEGLNEN</sequence>
<keyword evidence="8 11" id="KW-0255">Endonuclease</keyword>
<dbReference type="InterPro" id="IPR050092">
    <property type="entry name" value="RNase_H"/>
</dbReference>
<evidence type="ECO:0000256" key="3">
    <source>
        <dbReference type="ARBA" id="ARBA00005300"/>
    </source>
</evidence>
<dbReference type="OrthoDB" id="7845843at2"/>
<dbReference type="InterPro" id="IPR002156">
    <property type="entry name" value="RNaseH_domain"/>
</dbReference>
<dbReference type="FunFam" id="3.30.420.10:FF:000089">
    <property type="entry name" value="Ribonuclease H"/>
    <property type="match status" value="1"/>
</dbReference>
<reference evidence="13" key="2">
    <citation type="submission" date="2021-09" db="EMBL/GenBank/DDBJ databases">
        <authorList>
            <person name="Gilroy R."/>
        </authorList>
    </citation>
    <scope>NUCLEOTIDE SEQUENCE</scope>
    <source>
        <strain evidence="13">USAMLcec4-12693</strain>
    </source>
</reference>
<protein>
    <recommendedName>
        <fullName evidence="5 11">Ribonuclease H</fullName>
        <shortName evidence="11">RNase H</shortName>
        <ecNumber evidence="5 11">3.1.26.4</ecNumber>
    </recommendedName>
</protein>
<evidence type="ECO:0000256" key="7">
    <source>
        <dbReference type="ARBA" id="ARBA00022723"/>
    </source>
</evidence>
<keyword evidence="7 11" id="KW-0479">Metal-binding</keyword>
<accession>A0A9D2VVX9</accession>
<dbReference type="EMBL" id="DYXE01000012">
    <property type="protein sequence ID" value="HJH48913.1"/>
    <property type="molecule type" value="Genomic_DNA"/>
</dbReference>
<comment type="subcellular location">
    <subcellularLocation>
        <location evidence="11">Cytoplasm</location>
    </subcellularLocation>
</comment>
<dbReference type="InterPro" id="IPR036397">
    <property type="entry name" value="RNaseH_sf"/>
</dbReference>
<organism evidence="13 14">
    <name type="scientific">Merdimonas faecis</name>
    <dbReference type="NCBI Taxonomy" id="1653435"/>
    <lineage>
        <taxon>Bacteria</taxon>
        <taxon>Bacillati</taxon>
        <taxon>Bacillota</taxon>
        <taxon>Clostridia</taxon>
        <taxon>Lachnospirales</taxon>
        <taxon>Lachnospiraceae</taxon>
        <taxon>Merdimonas</taxon>
    </lineage>
</organism>
<dbReference type="EC" id="3.1.26.4" evidence="5 11"/>
<proteinExistence type="inferred from homology"/>
<evidence type="ECO:0000259" key="12">
    <source>
        <dbReference type="PROSITE" id="PS50879"/>
    </source>
</evidence>
<evidence type="ECO:0000313" key="13">
    <source>
        <dbReference type="EMBL" id="HJH48913.1"/>
    </source>
</evidence>
<feature type="binding site" evidence="11">
    <location>
        <position position="74"/>
    </location>
    <ligand>
        <name>Mg(2+)</name>
        <dbReference type="ChEBI" id="CHEBI:18420"/>
        <label>1</label>
    </ligand>
</feature>
<keyword evidence="6 11" id="KW-0540">Nuclease</keyword>
<evidence type="ECO:0000256" key="2">
    <source>
        <dbReference type="ARBA" id="ARBA00004065"/>
    </source>
</evidence>
<dbReference type="InterPro" id="IPR022892">
    <property type="entry name" value="RNaseHI"/>
</dbReference>
<feature type="binding site" evidence="11">
    <location>
        <position position="52"/>
    </location>
    <ligand>
        <name>Mg(2+)</name>
        <dbReference type="ChEBI" id="CHEBI:18420"/>
        <label>1</label>
    </ligand>
</feature>
<evidence type="ECO:0000256" key="4">
    <source>
        <dbReference type="ARBA" id="ARBA00011245"/>
    </source>
</evidence>
<dbReference type="RefSeq" id="WP_070089326.1">
    <property type="nucleotide sequence ID" value="NZ_CABMJS010000018.1"/>
</dbReference>
<evidence type="ECO:0000256" key="11">
    <source>
        <dbReference type="HAMAP-Rule" id="MF_00042"/>
    </source>
</evidence>
<dbReference type="SUPFAM" id="SSF53098">
    <property type="entry name" value="Ribonuclease H-like"/>
    <property type="match status" value="1"/>
</dbReference>
<feature type="domain" description="RNase H type-1" evidence="12">
    <location>
        <begin position="1"/>
        <end position="147"/>
    </location>
</feature>
<comment type="catalytic activity">
    <reaction evidence="1 11">
        <text>Endonucleolytic cleavage to 5'-phosphomonoester.</text>
        <dbReference type="EC" id="3.1.26.4"/>
    </reaction>
</comment>
<evidence type="ECO:0000256" key="5">
    <source>
        <dbReference type="ARBA" id="ARBA00012180"/>
    </source>
</evidence>
<dbReference type="GO" id="GO:0003676">
    <property type="term" value="F:nucleic acid binding"/>
    <property type="evidence" value="ECO:0007669"/>
    <property type="project" value="InterPro"/>
</dbReference>
<evidence type="ECO:0000256" key="9">
    <source>
        <dbReference type="ARBA" id="ARBA00022801"/>
    </source>
</evidence>
<evidence type="ECO:0000256" key="1">
    <source>
        <dbReference type="ARBA" id="ARBA00000077"/>
    </source>
</evidence>
<dbReference type="Pfam" id="PF00075">
    <property type="entry name" value="RNase_H"/>
    <property type="match status" value="1"/>
</dbReference>
<evidence type="ECO:0000256" key="6">
    <source>
        <dbReference type="ARBA" id="ARBA00022722"/>
    </source>
</evidence>
<feature type="binding site" evidence="11">
    <location>
        <position position="8"/>
    </location>
    <ligand>
        <name>Mg(2+)</name>
        <dbReference type="ChEBI" id="CHEBI:18420"/>
        <label>2</label>
    </ligand>
</feature>
<evidence type="ECO:0000256" key="10">
    <source>
        <dbReference type="ARBA" id="ARBA00022842"/>
    </source>
</evidence>
<evidence type="ECO:0000256" key="8">
    <source>
        <dbReference type="ARBA" id="ARBA00022759"/>
    </source>
</evidence>
<evidence type="ECO:0000313" key="14">
    <source>
        <dbReference type="Proteomes" id="UP000813420"/>
    </source>
</evidence>
<feature type="binding site" evidence="11">
    <location>
        <position position="139"/>
    </location>
    <ligand>
        <name>Mg(2+)</name>
        <dbReference type="ChEBI" id="CHEBI:18420"/>
        <label>2</label>
    </ligand>
</feature>
<reference evidence="13" key="1">
    <citation type="journal article" date="2021" name="PeerJ">
        <title>Extensive microbial diversity within the chicken gut microbiome revealed by metagenomics and culture.</title>
        <authorList>
            <person name="Gilroy R."/>
            <person name="Ravi A."/>
            <person name="Getino M."/>
            <person name="Pursley I."/>
            <person name="Horton D.L."/>
            <person name="Alikhan N.F."/>
            <person name="Baker D."/>
            <person name="Gharbi K."/>
            <person name="Hall N."/>
            <person name="Watson M."/>
            <person name="Adriaenssens E.M."/>
            <person name="Foster-Nyarko E."/>
            <person name="Jarju S."/>
            <person name="Secka A."/>
            <person name="Antonio M."/>
            <person name="Oren A."/>
            <person name="Chaudhuri R.R."/>
            <person name="La Ragione R."/>
            <person name="Hildebrand F."/>
            <person name="Pallen M.J."/>
        </authorList>
    </citation>
    <scope>NUCLEOTIDE SEQUENCE</scope>
    <source>
        <strain evidence="13">USAMLcec4-12693</strain>
    </source>
</reference>
<comment type="subunit">
    <text evidence="4 11">Monomer.</text>
</comment>
<dbReference type="PANTHER" id="PTHR10642">
    <property type="entry name" value="RIBONUCLEASE H1"/>
    <property type="match status" value="1"/>
</dbReference>
<comment type="similarity">
    <text evidence="3 11">Belongs to the RNase H family.</text>
</comment>
<dbReference type="GO" id="GO:0005737">
    <property type="term" value="C:cytoplasm"/>
    <property type="evidence" value="ECO:0007669"/>
    <property type="project" value="UniProtKB-SubCell"/>
</dbReference>
<keyword evidence="10 11" id="KW-0460">Magnesium</keyword>
<dbReference type="GO" id="GO:0004523">
    <property type="term" value="F:RNA-DNA hybrid ribonuclease activity"/>
    <property type="evidence" value="ECO:0007669"/>
    <property type="project" value="UniProtKB-UniRule"/>
</dbReference>
<dbReference type="GO" id="GO:0000287">
    <property type="term" value="F:magnesium ion binding"/>
    <property type="evidence" value="ECO:0007669"/>
    <property type="project" value="UniProtKB-UniRule"/>
</dbReference>
<dbReference type="Gene3D" id="3.30.420.10">
    <property type="entry name" value="Ribonuclease H-like superfamily/Ribonuclease H"/>
    <property type="match status" value="1"/>
</dbReference>
<dbReference type="AlphaFoldDB" id="A0A9D2VVX9"/>
<keyword evidence="9 11" id="KW-0378">Hydrolase</keyword>
<dbReference type="HAMAP" id="MF_00042">
    <property type="entry name" value="RNase_H"/>
    <property type="match status" value="1"/>
</dbReference>
<gene>
    <name evidence="11 13" type="primary">rnhA</name>
    <name evidence="13" type="ORF">K8V39_01470</name>
</gene>
<dbReference type="PANTHER" id="PTHR10642:SF26">
    <property type="entry name" value="RIBONUCLEASE H1"/>
    <property type="match status" value="1"/>
</dbReference>
<name>A0A9D2VVX9_9FIRM</name>
<comment type="cofactor">
    <cofactor evidence="11">
        <name>Mg(2+)</name>
        <dbReference type="ChEBI" id="CHEBI:18420"/>
    </cofactor>
    <text evidence="11">Binds 1 Mg(2+) ion per subunit. May bind a second metal ion at a regulatory site, or after substrate binding.</text>
</comment>
<dbReference type="PROSITE" id="PS50879">
    <property type="entry name" value="RNASE_H_1"/>
    <property type="match status" value="1"/>
</dbReference>
<dbReference type="NCBIfam" id="NF001236">
    <property type="entry name" value="PRK00203.1"/>
    <property type="match status" value="1"/>
</dbReference>
<keyword evidence="11" id="KW-0963">Cytoplasm</keyword>
<dbReference type="Proteomes" id="UP000813420">
    <property type="component" value="Unassembled WGS sequence"/>
</dbReference>
<comment type="function">
    <text evidence="2 11">Endonuclease that specifically degrades the RNA of RNA-DNA hybrids.</text>
</comment>
<feature type="binding site" evidence="11">
    <location>
        <position position="8"/>
    </location>
    <ligand>
        <name>Mg(2+)</name>
        <dbReference type="ChEBI" id="CHEBI:18420"/>
        <label>1</label>
    </ligand>
</feature>
<dbReference type="CDD" id="cd09278">
    <property type="entry name" value="RNase_HI_prokaryote_like"/>
    <property type="match status" value="1"/>
</dbReference>
<dbReference type="InterPro" id="IPR012337">
    <property type="entry name" value="RNaseH-like_sf"/>
</dbReference>
<dbReference type="GO" id="GO:0043137">
    <property type="term" value="P:DNA replication, removal of RNA primer"/>
    <property type="evidence" value="ECO:0007669"/>
    <property type="project" value="TreeGrafter"/>
</dbReference>